<evidence type="ECO:0000256" key="1">
    <source>
        <dbReference type="ARBA" id="ARBA00004477"/>
    </source>
</evidence>
<keyword evidence="7" id="KW-0256">Endoplasmic reticulum</keyword>
<dbReference type="Gene3D" id="3.10.20.90">
    <property type="entry name" value="Phosphatidylinositol 3-kinase Catalytic Subunit, Chain A, domain 1"/>
    <property type="match status" value="1"/>
</dbReference>
<feature type="domain" description="3-oxo-5-alpha-steroid 4-dehydrogenase C-terminal" evidence="19">
    <location>
        <begin position="134"/>
        <end position="247"/>
    </location>
</feature>
<keyword evidence="6 18" id="KW-0812">Transmembrane</keyword>
<evidence type="ECO:0000256" key="17">
    <source>
        <dbReference type="SAM" id="MobiDB-lite"/>
    </source>
</evidence>
<dbReference type="PANTHER" id="PTHR10556:SF59">
    <property type="entry name" value="STEROID 5-ALPHA REDUCTASE C-TERMINAL DOMAIN-CONTAINING PROTEIN"/>
    <property type="match status" value="1"/>
</dbReference>
<evidence type="ECO:0000256" key="11">
    <source>
        <dbReference type="ARBA" id="ARBA00023002"/>
    </source>
</evidence>
<feature type="transmembrane region" description="Helical" evidence="18">
    <location>
        <begin position="175"/>
        <end position="194"/>
    </location>
</feature>
<dbReference type="Proteomes" id="UP001066276">
    <property type="component" value="Chromosome 4_1"/>
</dbReference>
<sequence>MVEPHVTISDIRLKFHKYYPQWYPARQSIRLEPKGKSLKDEDVLQNLPVGTTATLYFKDIGPQVAWTMVFLSEYAGPLFIYYFFYFRLPFVYGQEHAFTSNPHPVVNLACVCHSLHYVKRLIETVFIHRFSHGTMQLRRMLKNCLYYWGFAAWLAYYINHPLYTPASYGRKQITLAMIMFVICETGNFSINVALNTLRTNESRIRRIPYPTKNPFTWLFFFVSCPNYTYEVGVWISFSIMTQCIPGLRQWRQHRSSAPEGPAQEPRPGAPEQAAGALNCPTALPEGGRSGGTPGSNPVNVAARAGLPGQQEDLRPFLRPEAAASREIAGRGGHGRSGLRKTAGTPEPRTSEAGPSDAVGAPLGLLVPPLMVRLARNE</sequence>
<name>A0AAV7TAT0_PLEWA</name>
<evidence type="ECO:0000256" key="6">
    <source>
        <dbReference type="ARBA" id="ARBA00022692"/>
    </source>
</evidence>
<evidence type="ECO:0000259" key="20">
    <source>
        <dbReference type="Pfam" id="PF21696"/>
    </source>
</evidence>
<gene>
    <name evidence="21" type="ORF">NDU88_005365</name>
</gene>
<feature type="domain" description="TECR-like N-terminal" evidence="20">
    <location>
        <begin position="2"/>
        <end position="59"/>
    </location>
</feature>
<feature type="transmembrane region" description="Helical" evidence="18">
    <location>
        <begin position="215"/>
        <end position="237"/>
    </location>
</feature>
<evidence type="ECO:0000256" key="2">
    <source>
        <dbReference type="ARBA" id="ARBA00005194"/>
    </source>
</evidence>
<dbReference type="InterPro" id="IPR049127">
    <property type="entry name" value="TECR-like_N"/>
</dbReference>
<evidence type="ECO:0000256" key="13">
    <source>
        <dbReference type="ARBA" id="ARBA00023136"/>
    </source>
</evidence>
<evidence type="ECO:0000256" key="10">
    <source>
        <dbReference type="ARBA" id="ARBA00022989"/>
    </source>
</evidence>
<dbReference type="AlphaFoldDB" id="A0AAV7TAT0"/>
<evidence type="ECO:0000256" key="3">
    <source>
        <dbReference type="ARBA" id="ARBA00007742"/>
    </source>
</evidence>
<evidence type="ECO:0000256" key="12">
    <source>
        <dbReference type="ARBA" id="ARBA00023098"/>
    </source>
</evidence>
<keyword evidence="12" id="KW-0443">Lipid metabolism</keyword>
<protein>
    <recommendedName>
        <fullName evidence="15">Trans-2,3-enoyl-CoA reductase-like</fullName>
        <ecNumber evidence="4">1.3.1.93</ecNumber>
    </recommendedName>
    <alternativeName>
        <fullName evidence="16">Steroid 5-alpha-reductase 2-like 2 protein</fullName>
    </alternativeName>
</protein>
<evidence type="ECO:0000256" key="18">
    <source>
        <dbReference type="SAM" id="Phobius"/>
    </source>
</evidence>
<evidence type="ECO:0000313" key="21">
    <source>
        <dbReference type="EMBL" id="KAJ1173533.1"/>
    </source>
</evidence>
<keyword evidence="11" id="KW-0560">Oxidoreductase</keyword>
<dbReference type="EC" id="1.3.1.93" evidence="4"/>
<evidence type="ECO:0000313" key="22">
    <source>
        <dbReference type="Proteomes" id="UP001066276"/>
    </source>
</evidence>
<comment type="pathway">
    <text evidence="2">Lipid metabolism; fatty acid biosynthesis.</text>
</comment>
<evidence type="ECO:0000256" key="15">
    <source>
        <dbReference type="ARBA" id="ARBA00070012"/>
    </source>
</evidence>
<comment type="subcellular location">
    <subcellularLocation>
        <location evidence="1">Endoplasmic reticulum membrane</location>
        <topology evidence="1">Multi-pass membrane protein</topology>
    </subcellularLocation>
</comment>
<keyword evidence="8" id="KW-0276">Fatty acid metabolism</keyword>
<keyword evidence="5" id="KW-0444">Lipid biosynthesis</keyword>
<evidence type="ECO:0000256" key="14">
    <source>
        <dbReference type="ARBA" id="ARBA00023160"/>
    </source>
</evidence>
<dbReference type="GO" id="GO:0005789">
    <property type="term" value="C:endoplasmic reticulum membrane"/>
    <property type="evidence" value="ECO:0007669"/>
    <property type="project" value="UniProtKB-SubCell"/>
</dbReference>
<evidence type="ECO:0000256" key="4">
    <source>
        <dbReference type="ARBA" id="ARBA00012530"/>
    </source>
</evidence>
<dbReference type="Pfam" id="PF02544">
    <property type="entry name" value="Steroid_dh"/>
    <property type="match status" value="1"/>
</dbReference>
<feature type="region of interest" description="Disordered" evidence="17">
    <location>
        <begin position="326"/>
        <end position="362"/>
    </location>
</feature>
<evidence type="ECO:0000256" key="8">
    <source>
        <dbReference type="ARBA" id="ARBA00022832"/>
    </source>
</evidence>
<feature type="transmembrane region" description="Helical" evidence="18">
    <location>
        <begin position="145"/>
        <end position="163"/>
    </location>
</feature>
<dbReference type="SUPFAM" id="SSF54236">
    <property type="entry name" value="Ubiquitin-like"/>
    <property type="match status" value="1"/>
</dbReference>
<dbReference type="FunFam" id="3.10.20.90:FF:000131">
    <property type="entry name" value="trans-2,3-enoyl-CoA reductase-like"/>
    <property type="match status" value="1"/>
</dbReference>
<dbReference type="PANTHER" id="PTHR10556">
    <property type="entry name" value="3-OXO-5-ALPHA-STEROID 4-DEHYDROGENASE"/>
    <property type="match status" value="1"/>
</dbReference>
<accession>A0AAV7TAT0</accession>
<evidence type="ECO:0000259" key="19">
    <source>
        <dbReference type="Pfam" id="PF02544"/>
    </source>
</evidence>
<proteinExistence type="inferred from homology"/>
<evidence type="ECO:0000256" key="16">
    <source>
        <dbReference type="ARBA" id="ARBA00079977"/>
    </source>
</evidence>
<keyword evidence="10 18" id="KW-1133">Transmembrane helix</keyword>
<evidence type="ECO:0000256" key="5">
    <source>
        <dbReference type="ARBA" id="ARBA00022516"/>
    </source>
</evidence>
<dbReference type="GO" id="GO:0102758">
    <property type="term" value="F:very-long-chain enoyl-CoA reductase activity"/>
    <property type="evidence" value="ECO:0007669"/>
    <property type="project" value="UniProtKB-EC"/>
</dbReference>
<dbReference type="GO" id="GO:0042761">
    <property type="term" value="P:very long-chain fatty acid biosynthetic process"/>
    <property type="evidence" value="ECO:0007669"/>
    <property type="project" value="TreeGrafter"/>
</dbReference>
<comment type="similarity">
    <text evidence="3">Belongs to the steroid 5-alpha reductase family.</text>
</comment>
<keyword evidence="13 18" id="KW-0472">Membrane</keyword>
<keyword evidence="9" id="KW-0521">NADP</keyword>
<reference evidence="21" key="1">
    <citation type="journal article" date="2022" name="bioRxiv">
        <title>Sequencing and chromosome-scale assembly of the giantPleurodeles waltlgenome.</title>
        <authorList>
            <person name="Brown T."/>
            <person name="Elewa A."/>
            <person name="Iarovenko S."/>
            <person name="Subramanian E."/>
            <person name="Araus A.J."/>
            <person name="Petzold A."/>
            <person name="Susuki M."/>
            <person name="Suzuki K.-i.T."/>
            <person name="Hayashi T."/>
            <person name="Toyoda A."/>
            <person name="Oliveira C."/>
            <person name="Osipova E."/>
            <person name="Leigh N.D."/>
            <person name="Simon A."/>
            <person name="Yun M.H."/>
        </authorList>
    </citation>
    <scope>NUCLEOTIDE SEQUENCE</scope>
    <source>
        <strain evidence="21">20211129_DDA</strain>
        <tissue evidence="21">Liver</tissue>
    </source>
</reference>
<comment type="caution">
    <text evidence="21">The sequence shown here is derived from an EMBL/GenBank/DDBJ whole genome shotgun (WGS) entry which is preliminary data.</text>
</comment>
<dbReference type="InterPro" id="IPR029071">
    <property type="entry name" value="Ubiquitin-like_domsf"/>
</dbReference>
<keyword evidence="14" id="KW-0275">Fatty acid biosynthesis</keyword>
<evidence type="ECO:0000256" key="9">
    <source>
        <dbReference type="ARBA" id="ARBA00022857"/>
    </source>
</evidence>
<dbReference type="InterPro" id="IPR001104">
    <property type="entry name" value="3-oxo-5_a-steroid_4-DH_C"/>
</dbReference>
<dbReference type="InterPro" id="IPR039357">
    <property type="entry name" value="SRD5A/TECR"/>
</dbReference>
<evidence type="ECO:0000256" key="7">
    <source>
        <dbReference type="ARBA" id="ARBA00022824"/>
    </source>
</evidence>
<feature type="region of interest" description="Disordered" evidence="17">
    <location>
        <begin position="251"/>
        <end position="302"/>
    </location>
</feature>
<dbReference type="Pfam" id="PF21696">
    <property type="entry name" value="TECR_N"/>
    <property type="match status" value="1"/>
</dbReference>
<organism evidence="21 22">
    <name type="scientific">Pleurodeles waltl</name>
    <name type="common">Iberian ribbed newt</name>
    <dbReference type="NCBI Taxonomy" id="8319"/>
    <lineage>
        <taxon>Eukaryota</taxon>
        <taxon>Metazoa</taxon>
        <taxon>Chordata</taxon>
        <taxon>Craniata</taxon>
        <taxon>Vertebrata</taxon>
        <taxon>Euteleostomi</taxon>
        <taxon>Amphibia</taxon>
        <taxon>Batrachia</taxon>
        <taxon>Caudata</taxon>
        <taxon>Salamandroidea</taxon>
        <taxon>Salamandridae</taxon>
        <taxon>Pleurodelinae</taxon>
        <taxon>Pleurodeles</taxon>
    </lineage>
</organism>
<feature type="transmembrane region" description="Helical" evidence="18">
    <location>
        <begin position="64"/>
        <end position="84"/>
    </location>
</feature>
<dbReference type="PROSITE" id="PS50244">
    <property type="entry name" value="S5A_REDUCTASE"/>
    <property type="match status" value="1"/>
</dbReference>
<keyword evidence="22" id="KW-1185">Reference proteome</keyword>
<dbReference type="EMBL" id="JANPWB010000007">
    <property type="protein sequence ID" value="KAJ1173533.1"/>
    <property type="molecule type" value="Genomic_DNA"/>
</dbReference>